<keyword evidence="2" id="KW-1133">Transmembrane helix</keyword>
<accession>A0A4Q9Q6L7</accession>
<dbReference type="InterPro" id="IPR045338">
    <property type="entry name" value="DUF6535"/>
</dbReference>
<protein>
    <recommendedName>
        <fullName evidence="3">DUF6535 domain-containing protein</fullName>
    </recommendedName>
</protein>
<feature type="transmembrane region" description="Helical" evidence="2">
    <location>
        <begin position="235"/>
        <end position="259"/>
    </location>
</feature>
<keyword evidence="2" id="KW-0472">Membrane</keyword>
<evidence type="ECO:0000313" key="5">
    <source>
        <dbReference type="Proteomes" id="UP000292082"/>
    </source>
</evidence>
<gene>
    <name evidence="4" type="ORF">BD310DRAFT_811359</name>
</gene>
<dbReference type="Pfam" id="PF20153">
    <property type="entry name" value="DUF6535"/>
    <property type="match status" value="1"/>
</dbReference>
<evidence type="ECO:0000313" key="4">
    <source>
        <dbReference type="EMBL" id="TBU62254.1"/>
    </source>
</evidence>
<feature type="compositionally biased region" description="Basic and acidic residues" evidence="1">
    <location>
        <begin position="24"/>
        <end position="34"/>
    </location>
</feature>
<dbReference type="Proteomes" id="UP000292082">
    <property type="component" value="Unassembled WGS sequence"/>
</dbReference>
<feature type="domain" description="DUF6535" evidence="3">
    <location>
        <begin position="48"/>
        <end position="230"/>
    </location>
</feature>
<name>A0A4Q9Q6L7_9APHY</name>
<feature type="transmembrane region" description="Helical" evidence="2">
    <location>
        <begin position="143"/>
        <end position="168"/>
    </location>
</feature>
<organism evidence="4 5">
    <name type="scientific">Dichomitus squalens</name>
    <dbReference type="NCBI Taxonomy" id="114155"/>
    <lineage>
        <taxon>Eukaryota</taxon>
        <taxon>Fungi</taxon>
        <taxon>Dikarya</taxon>
        <taxon>Basidiomycota</taxon>
        <taxon>Agaricomycotina</taxon>
        <taxon>Agaricomycetes</taxon>
        <taxon>Polyporales</taxon>
        <taxon>Polyporaceae</taxon>
        <taxon>Dichomitus</taxon>
    </lineage>
</organism>
<evidence type="ECO:0000256" key="2">
    <source>
        <dbReference type="SAM" id="Phobius"/>
    </source>
</evidence>
<evidence type="ECO:0000259" key="3">
    <source>
        <dbReference type="Pfam" id="PF20153"/>
    </source>
</evidence>
<sequence>MQRVQRSPDGVDSNPADGSVGASDRPDSVAEKPKPASSDEPDQCGEDWERCARILAQHSDEMVQRWKSEIDMLLVFAGLFSAVLTAFNVQSYLLLQPDEQGEMLATLVAMSSQINGYTYSPPFLNATVKVPPGGNKPFTPPSYAIWLNSLWFSALICTLSASSVAITVRQWLHQYSSGLTGTSREVARLRQYRYENLTKWRVATIVTILPALLQLALILFLAGLLVLLWTIHPKVALVASVLVAMLLSFNVAVTVLPAFRADCSYQSPNALCIYIVVQYTGGLIRLVLVAIDKTAYHMGMCRSTVIRDICWSVMRVVRRALRYQGTWGMFDTWEIREKHETHALAGDLDFSLLQKVYEITLDDHLLETTMARCMKSLEPITTLRGCVQFLHTNTTVEDLFGSTHPDSDRSADVRFAQGRRRARYQTFLFKQVLILVPQCAESIGPSSRRAFDDIARKVIALVPPITIGPERHLSHVHSDRTTDSASLLHALAKLVVADVATADAFMKLIANVKQLDFRSGGQGLRGLNADILQSIIDALPTTPNEVAKRLDWRYSLLAGDYFATVTGLIDVIRWVQSIPGAIEAGRAQTLLHSVLTSTEVVLSDTSWRMSADTQHQVMTALSEMADTHPWRSDYHALLPTLSRLVADSSSDRTTRAAALKLIRVVQDVPKMIHQAHLLEMPRLAGDYSSRMLLAQMETADTVVLPKLSTVGAFELPSDVHGKLFTSAVAGEGLTPSSFISDCRRATHQAYLLLLLFTKTRYGFVYCNTDTDRLHSRHCTW</sequence>
<keyword evidence="5" id="KW-1185">Reference proteome</keyword>
<feature type="region of interest" description="Disordered" evidence="1">
    <location>
        <begin position="1"/>
        <end position="45"/>
    </location>
</feature>
<proteinExistence type="predicted"/>
<feature type="transmembrane region" description="Helical" evidence="2">
    <location>
        <begin position="202"/>
        <end position="229"/>
    </location>
</feature>
<evidence type="ECO:0000256" key="1">
    <source>
        <dbReference type="SAM" id="MobiDB-lite"/>
    </source>
</evidence>
<feature type="transmembrane region" description="Helical" evidence="2">
    <location>
        <begin position="72"/>
        <end position="95"/>
    </location>
</feature>
<dbReference type="AlphaFoldDB" id="A0A4Q9Q6L7"/>
<reference evidence="4 5" key="1">
    <citation type="submission" date="2019-01" db="EMBL/GenBank/DDBJ databases">
        <title>Draft genome sequences of three monokaryotic isolates of the white-rot basidiomycete fungus Dichomitus squalens.</title>
        <authorList>
            <consortium name="DOE Joint Genome Institute"/>
            <person name="Lopez S.C."/>
            <person name="Andreopoulos B."/>
            <person name="Pangilinan J."/>
            <person name="Lipzen A."/>
            <person name="Riley R."/>
            <person name="Ahrendt S."/>
            <person name="Ng V."/>
            <person name="Barry K."/>
            <person name="Daum C."/>
            <person name="Grigoriev I.V."/>
            <person name="Hilden K.S."/>
            <person name="Makela M.R."/>
            <person name="de Vries R.P."/>
        </authorList>
    </citation>
    <scope>NUCLEOTIDE SEQUENCE [LARGE SCALE GENOMIC DNA]</scope>
    <source>
        <strain evidence="4 5">CBS 464.89</strain>
    </source>
</reference>
<dbReference type="EMBL" id="ML145094">
    <property type="protein sequence ID" value="TBU62254.1"/>
    <property type="molecule type" value="Genomic_DNA"/>
</dbReference>
<feature type="transmembrane region" description="Helical" evidence="2">
    <location>
        <begin position="271"/>
        <end position="291"/>
    </location>
</feature>
<keyword evidence="2" id="KW-0812">Transmembrane</keyword>